<comment type="caution">
    <text evidence="3">The sequence shown here is derived from an EMBL/GenBank/DDBJ whole genome shotgun (WGS) entry which is preliminary data.</text>
</comment>
<evidence type="ECO:0000313" key="4">
    <source>
        <dbReference type="Proteomes" id="UP001194468"/>
    </source>
</evidence>
<dbReference type="AlphaFoldDB" id="A0AAD4BCH0"/>
<evidence type="ECO:0000313" key="3">
    <source>
        <dbReference type="EMBL" id="KAF8420301.1"/>
    </source>
</evidence>
<organism evidence="3 4">
    <name type="scientific">Boletus edulis BED1</name>
    <dbReference type="NCBI Taxonomy" id="1328754"/>
    <lineage>
        <taxon>Eukaryota</taxon>
        <taxon>Fungi</taxon>
        <taxon>Dikarya</taxon>
        <taxon>Basidiomycota</taxon>
        <taxon>Agaricomycotina</taxon>
        <taxon>Agaricomycetes</taxon>
        <taxon>Agaricomycetidae</taxon>
        <taxon>Boletales</taxon>
        <taxon>Boletineae</taxon>
        <taxon>Boletaceae</taxon>
        <taxon>Boletoideae</taxon>
        <taxon>Boletus</taxon>
    </lineage>
</organism>
<name>A0AAD4BCH0_BOLED</name>
<sequence>MTDSTESVPIHPVAPRLKNGPKTPHLGPDIDAYRAAHALTVADDSEEWWAKVARETLHWHTPFHSVRVGGFETGDIAWFPEGGLNASYKLCGSLGAPVSRQDCHHLRGDEPGDGRLITFAELL</sequence>
<reference evidence="3" key="1">
    <citation type="submission" date="2019-10" db="EMBL/GenBank/DDBJ databases">
        <authorList>
            <consortium name="DOE Joint Genome Institute"/>
            <person name="Kuo A."/>
            <person name="Miyauchi S."/>
            <person name="Kiss E."/>
            <person name="Drula E."/>
            <person name="Kohler A."/>
            <person name="Sanchez-Garcia M."/>
            <person name="Andreopoulos B."/>
            <person name="Barry K.W."/>
            <person name="Bonito G."/>
            <person name="Buee M."/>
            <person name="Carver A."/>
            <person name="Chen C."/>
            <person name="Cichocki N."/>
            <person name="Clum A."/>
            <person name="Culley D."/>
            <person name="Crous P.W."/>
            <person name="Fauchery L."/>
            <person name="Girlanda M."/>
            <person name="Hayes R."/>
            <person name="Keri Z."/>
            <person name="LaButti K."/>
            <person name="Lipzen A."/>
            <person name="Lombard V."/>
            <person name="Magnuson J."/>
            <person name="Maillard F."/>
            <person name="Morin E."/>
            <person name="Murat C."/>
            <person name="Nolan M."/>
            <person name="Ohm R."/>
            <person name="Pangilinan J."/>
            <person name="Pereira M."/>
            <person name="Perotto S."/>
            <person name="Peter M."/>
            <person name="Riley R."/>
            <person name="Sitrit Y."/>
            <person name="Stielow B."/>
            <person name="Szollosi G."/>
            <person name="Zifcakova L."/>
            <person name="Stursova M."/>
            <person name="Spatafora J.W."/>
            <person name="Tedersoo L."/>
            <person name="Vaario L.-M."/>
            <person name="Yamada A."/>
            <person name="Yan M."/>
            <person name="Wang P."/>
            <person name="Xu J."/>
            <person name="Bruns T."/>
            <person name="Baldrian P."/>
            <person name="Vilgalys R."/>
            <person name="Henrissat B."/>
            <person name="Grigoriev I.V."/>
            <person name="Hibbett D."/>
            <person name="Nagy L.G."/>
            <person name="Martin F.M."/>
        </authorList>
    </citation>
    <scope>NUCLEOTIDE SEQUENCE</scope>
    <source>
        <strain evidence="3">BED1</strain>
    </source>
</reference>
<feature type="non-terminal residue" evidence="3">
    <location>
        <position position="123"/>
    </location>
</feature>
<dbReference type="EMBL" id="WHUW01000159">
    <property type="protein sequence ID" value="KAF8420301.1"/>
    <property type="molecule type" value="Genomic_DNA"/>
</dbReference>
<dbReference type="Pfam" id="PF16177">
    <property type="entry name" value="ACAS_N"/>
    <property type="match status" value="1"/>
</dbReference>
<protein>
    <recommendedName>
        <fullName evidence="2">Acetyl-coenzyme A synthetase N-terminal domain-containing protein</fullName>
    </recommendedName>
</protein>
<dbReference type="InterPro" id="IPR042099">
    <property type="entry name" value="ANL_N_sf"/>
</dbReference>
<gene>
    <name evidence="3" type="ORF">L210DRAFT_3510512</name>
</gene>
<evidence type="ECO:0000259" key="2">
    <source>
        <dbReference type="Pfam" id="PF16177"/>
    </source>
</evidence>
<feature type="region of interest" description="Disordered" evidence="1">
    <location>
        <begin position="1"/>
        <end position="26"/>
    </location>
</feature>
<proteinExistence type="predicted"/>
<dbReference type="Proteomes" id="UP001194468">
    <property type="component" value="Unassembled WGS sequence"/>
</dbReference>
<feature type="domain" description="Acetyl-coenzyme A synthetase N-terminal" evidence="2">
    <location>
        <begin position="42"/>
        <end position="89"/>
    </location>
</feature>
<accession>A0AAD4BCH0</accession>
<dbReference type="Gene3D" id="3.40.50.12780">
    <property type="entry name" value="N-terminal domain of ligase-like"/>
    <property type="match status" value="1"/>
</dbReference>
<dbReference type="InterPro" id="IPR032387">
    <property type="entry name" value="ACAS_N"/>
</dbReference>
<reference evidence="3" key="2">
    <citation type="journal article" date="2020" name="Nat. Commun.">
        <title>Large-scale genome sequencing of mycorrhizal fungi provides insights into the early evolution of symbiotic traits.</title>
        <authorList>
            <person name="Miyauchi S."/>
            <person name="Kiss E."/>
            <person name="Kuo A."/>
            <person name="Drula E."/>
            <person name="Kohler A."/>
            <person name="Sanchez-Garcia M."/>
            <person name="Morin E."/>
            <person name="Andreopoulos B."/>
            <person name="Barry K.W."/>
            <person name="Bonito G."/>
            <person name="Buee M."/>
            <person name="Carver A."/>
            <person name="Chen C."/>
            <person name="Cichocki N."/>
            <person name="Clum A."/>
            <person name="Culley D."/>
            <person name="Crous P.W."/>
            <person name="Fauchery L."/>
            <person name="Girlanda M."/>
            <person name="Hayes R.D."/>
            <person name="Keri Z."/>
            <person name="LaButti K."/>
            <person name="Lipzen A."/>
            <person name="Lombard V."/>
            <person name="Magnuson J."/>
            <person name="Maillard F."/>
            <person name="Murat C."/>
            <person name="Nolan M."/>
            <person name="Ohm R.A."/>
            <person name="Pangilinan J."/>
            <person name="Pereira M.F."/>
            <person name="Perotto S."/>
            <person name="Peter M."/>
            <person name="Pfister S."/>
            <person name="Riley R."/>
            <person name="Sitrit Y."/>
            <person name="Stielow J.B."/>
            <person name="Szollosi G."/>
            <person name="Zifcakova L."/>
            <person name="Stursova M."/>
            <person name="Spatafora J.W."/>
            <person name="Tedersoo L."/>
            <person name="Vaario L.M."/>
            <person name="Yamada A."/>
            <person name="Yan M."/>
            <person name="Wang P."/>
            <person name="Xu J."/>
            <person name="Bruns T."/>
            <person name="Baldrian P."/>
            <person name="Vilgalys R."/>
            <person name="Dunand C."/>
            <person name="Henrissat B."/>
            <person name="Grigoriev I.V."/>
            <person name="Hibbett D."/>
            <person name="Nagy L.G."/>
            <person name="Martin F.M."/>
        </authorList>
    </citation>
    <scope>NUCLEOTIDE SEQUENCE</scope>
    <source>
        <strain evidence="3">BED1</strain>
    </source>
</reference>
<keyword evidence="4" id="KW-1185">Reference proteome</keyword>
<evidence type="ECO:0000256" key="1">
    <source>
        <dbReference type="SAM" id="MobiDB-lite"/>
    </source>
</evidence>